<dbReference type="GO" id="GO:0034551">
    <property type="term" value="P:mitochondrial respiratory chain complex III assembly"/>
    <property type="evidence" value="ECO:0007669"/>
    <property type="project" value="TreeGrafter"/>
</dbReference>
<dbReference type="OrthoDB" id="2107880at2759"/>
<dbReference type="AlphaFoldDB" id="A0A0L1IPH3"/>
<evidence type="ECO:0000256" key="1">
    <source>
        <dbReference type="SAM" id="MobiDB-lite"/>
    </source>
</evidence>
<accession>A0A0L1IPH3</accession>
<dbReference type="InterPro" id="IPR037653">
    <property type="entry name" value="Cbp6"/>
</dbReference>
<feature type="compositionally biased region" description="Low complexity" evidence="1">
    <location>
        <begin position="67"/>
        <end position="80"/>
    </location>
</feature>
<gene>
    <name evidence="2" type="ORF">ANOM_009436</name>
</gene>
<dbReference type="RefSeq" id="XP_015402354.1">
    <property type="nucleotide sequence ID" value="XM_015554692.1"/>
</dbReference>
<evidence type="ECO:0000313" key="2">
    <source>
        <dbReference type="EMBL" id="KNG81431.1"/>
    </source>
</evidence>
<organism evidence="2 3">
    <name type="scientific">Aspergillus nomiae NRRL (strain ATCC 15546 / NRRL 13137 / CBS 260.88 / M93)</name>
    <dbReference type="NCBI Taxonomy" id="1509407"/>
    <lineage>
        <taxon>Eukaryota</taxon>
        <taxon>Fungi</taxon>
        <taxon>Dikarya</taxon>
        <taxon>Ascomycota</taxon>
        <taxon>Pezizomycotina</taxon>
        <taxon>Eurotiomycetes</taxon>
        <taxon>Eurotiomycetidae</taxon>
        <taxon>Eurotiales</taxon>
        <taxon>Aspergillaceae</taxon>
        <taxon>Aspergillus</taxon>
        <taxon>Aspergillus subgen. Circumdati</taxon>
    </lineage>
</organism>
<sequence length="152" mass="17394">LVFYKIPNLLIDHFSRSSITVATIMSKPPTQTITRINHLLKHWPVDHVRPSAVSVQTYLQSHLPQTSENPSKQPQQQSSQSPPPPLSEASLNALSSLLEDRYVRRYPLPAKLRRPTGNPDYYDNVIKEFSEAPTRDFWGRVSARLKGLFRFS</sequence>
<feature type="non-terminal residue" evidence="2">
    <location>
        <position position="1"/>
    </location>
</feature>
<dbReference type="GeneID" id="26811240"/>
<name>A0A0L1IPH3_ASPN3</name>
<protein>
    <submittedName>
        <fullName evidence="2">Uncharacterized protein</fullName>
    </submittedName>
</protein>
<dbReference type="GO" id="GO:0061671">
    <property type="term" value="C:Cbp3p-Cbp6 complex"/>
    <property type="evidence" value="ECO:0007669"/>
    <property type="project" value="InterPro"/>
</dbReference>
<dbReference type="EMBL" id="JNOM01000448">
    <property type="protein sequence ID" value="KNG81431.1"/>
    <property type="molecule type" value="Genomic_DNA"/>
</dbReference>
<dbReference type="Pfam" id="PF20180">
    <property type="entry name" value="UQCC2_CBP6"/>
    <property type="match status" value="1"/>
</dbReference>
<comment type="caution">
    <text evidence="2">The sequence shown here is derived from an EMBL/GenBank/DDBJ whole genome shotgun (WGS) entry which is preliminary data.</text>
</comment>
<reference evidence="2 3" key="1">
    <citation type="submission" date="2014-06" db="EMBL/GenBank/DDBJ databases">
        <title>The Genome of the Aflatoxigenic Filamentous Fungus Aspergillus nomius.</title>
        <authorList>
            <person name="Moore M.G."/>
            <person name="Shannon B.M."/>
            <person name="Brian M.M."/>
        </authorList>
    </citation>
    <scope>NUCLEOTIDE SEQUENCE [LARGE SCALE GENOMIC DNA]</scope>
    <source>
        <strain evidence="2 3">NRRL 13137</strain>
    </source>
</reference>
<dbReference type="Proteomes" id="UP000037505">
    <property type="component" value="Unassembled WGS sequence"/>
</dbReference>
<dbReference type="GO" id="GO:0043022">
    <property type="term" value="F:ribosome binding"/>
    <property type="evidence" value="ECO:0007669"/>
    <property type="project" value="InterPro"/>
</dbReference>
<keyword evidence="3" id="KW-1185">Reference proteome</keyword>
<dbReference type="PANTHER" id="PTHR28250:SF1">
    <property type="entry name" value="CYTOCHROME B PRE-MRNA-PROCESSING PROTEIN 6"/>
    <property type="match status" value="1"/>
</dbReference>
<proteinExistence type="predicted"/>
<feature type="region of interest" description="Disordered" evidence="1">
    <location>
        <begin position="59"/>
        <end position="90"/>
    </location>
</feature>
<dbReference type="PANTHER" id="PTHR28250">
    <property type="entry name" value="CYTOCHROME B PRE-MRNA-PROCESSING PROTEIN 6"/>
    <property type="match status" value="1"/>
</dbReference>
<evidence type="ECO:0000313" key="3">
    <source>
        <dbReference type="Proteomes" id="UP000037505"/>
    </source>
</evidence>